<sequence>MTMHITQDDALRRFPELVHLLSIREAGWNFHLLGDNDELVGVAASYSRAQFTDAIFVFDRTHFLANRLLADNYGGGVVWMKESSDLQEIVHDIRDQPAPGEPGAPSLVLASGSLWTP</sequence>
<organism evidence="2 3">
    <name type="scientific">Actinokineospora diospyrosa</name>
    <dbReference type="NCBI Taxonomy" id="103728"/>
    <lineage>
        <taxon>Bacteria</taxon>
        <taxon>Bacillati</taxon>
        <taxon>Actinomycetota</taxon>
        <taxon>Actinomycetes</taxon>
        <taxon>Pseudonocardiales</taxon>
        <taxon>Pseudonocardiaceae</taxon>
        <taxon>Actinokineospora</taxon>
    </lineage>
</organism>
<protein>
    <submittedName>
        <fullName evidence="2">Uncharacterized protein</fullName>
    </submittedName>
</protein>
<feature type="region of interest" description="Disordered" evidence="1">
    <location>
        <begin position="94"/>
        <end position="117"/>
    </location>
</feature>
<evidence type="ECO:0000313" key="3">
    <source>
        <dbReference type="Proteomes" id="UP001205185"/>
    </source>
</evidence>
<keyword evidence="3" id="KW-1185">Reference proteome</keyword>
<name>A0ABT1I9N3_9PSEU</name>
<proteinExistence type="predicted"/>
<gene>
    <name evidence="2" type="ORF">LV75_001756</name>
</gene>
<dbReference type="EMBL" id="JAMTCO010000004">
    <property type="protein sequence ID" value="MCP2269268.1"/>
    <property type="molecule type" value="Genomic_DNA"/>
</dbReference>
<evidence type="ECO:0000256" key="1">
    <source>
        <dbReference type="SAM" id="MobiDB-lite"/>
    </source>
</evidence>
<accession>A0ABT1I9N3</accession>
<evidence type="ECO:0000313" key="2">
    <source>
        <dbReference type="EMBL" id="MCP2269268.1"/>
    </source>
</evidence>
<dbReference type="RefSeq" id="WP_253886275.1">
    <property type="nucleotide sequence ID" value="NZ_BAAAVB010000004.1"/>
</dbReference>
<reference evidence="2 3" key="1">
    <citation type="submission" date="2022-06" db="EMBL/GenBank/DDBJ databases">
        <title>Genomic Encyclopedia of Archaeal and Bacterial Type Strains, Phase II (KMG-II): from individual species to whole genera.</title>
        <authorList>
            <person name="Goeker M."/>
        </authorList>
    </citation>
    <scope>NUCLEOTIDE SEQUENCE [LARGE SCALE GENOMIC DNA]</scope>
    <source>
        <strain evidence="2 3">DSM 44255</strain>
    </source>
</reference>
<dbReference type="Proteomes" id="UP001205185">
    <property type="component" value="Unassembled WGS sequence"/>
</dbReference>
<comment type="caution">
    <text evidence="2">The sequence shown here is derived from an EMBL/GenBank/DDBJ whole genome shotgun (WGS) entry which is preliminary data.</text>
</comment>